<keyword evidence="1" id="KW-1133">Transmembrane helix</keyword>
<feature type="transmembrane region" description="Helical" evidence="1">
    <location>
        <begin position="183"/>
        <end position="201"/>
    </location>
</feature>
<feature type="transmembrane region" description="Helical" evidence="1">
    <location>
        <begin position="36"/>
        <end position="67"/>
    </location>
</feature>
<sequence length="255" mass="27513">MSTITVLGLVLFILMTIIGGKTGATAFLSLIFNFGLLFLAVVLISWGFPAMGVSLVIGTIILAFTIFFGEDNELAAKTAYIAALIVMVVLILIIFPVEHWIMAQGFSLEDSEDLEGMSLTIGVSFVGVAVTEAILSTLGAIAEASIAIAAGLSEIIEQHPQVTTKRLYIDGISVGKQIIGTTFNTLFFGFFGGFLALFIWFSGLHYSFGSVINNKIFVAEVIMVLFSLMGVILTVPVTTWVMTVEHRRNQGKLKD</sequence>
<keyword evidence="1" id="KW-0812">Transmembrane</keyword>
<evidence type="ECO:0000256" key="1">
    <source>
        <dbReference type="SAM" id="Phobius"/>
    </source>
</evidence>
<feature type="transmembrane region" description="Helical" evidence="1">
    <location>
        <begin position="79"/>
        <end position="97"/>
    </location>
</feature>
<dbReference type="AlphaFoldDB" id="A0A0R2MMJ1"/>
<proteinExistence type="predicted"/>
<gene>
    <name evidence="2" type="ORF">IV64_GL001782</name>
</gene>
<keyword evidence="3" id="KW-1185">Reference proteome</keyword>
<dbReference type="PANTHER" id="PTHR41771">
    <property type="entry name" value="MEMBRANE PROTEIN-RELATED"/>
    <property type="match status" value="1"/>
</dbReference>
<dbReference type="PATRIC" id="fig|942150.3.peg.1853"/>
<keyword evidence="1" id="KW-0472">Membrane</keyword>
<dbReference type="OrthoDB" id="2414035at2"/>
<dbReference type="PIRSF" id="PIRSF031503">
    <property type="entry name" value="UCP031503_mp"/>
    <property type="match status" value="1"/>
</dbReference>
<dbReference type="InterPro" id="IPR014564">
    <property type="entry name" value="UCP031503_TM"/>
</dbReference>
<accession>A0A0R2MMJ1</accession>
<dbReference type="InterPro" id="IPR012507">
    <property type="entry name" value="YibE_F"/>
</dbReference>
<name>A0A0R2MMJ1_9LACO</name>
<dbReference type="RefSeq" id="WP_057705131.1">
    <property type="nucleotide sequence ID" value="NZ_JQCL01000001.1"/>
</dbReference>
<dbReference type="STRING" id="942150.IV64_GL001782"/>
<dbReference type="Pfam" id="PF07907">
    <property type="entry name" value="YibE_F"/>
    <property type="match status" value="1"/>
</dbReference>
<feature type="transmembrane region" description="Helical" evidence="1">
    <location>
        <begin position="117"/>
        <end position="135"/>
    </location>
</feature>
<dbReference type="PANTHER" id="PTHR41771:SF1">
    <property type="entry name" value="MEMBRANE PROTEIN"/>
    <property type="match status" value="1"/>
</dbReference>
<dbReference type="Proteomes" id="UP000051783">
    <property type="component" value="Unassembled WGS sequence"/>
</dbReference>
<comment type="caution">
    <text evidence="2">The sequence shown here is derived from an EMBL/GenBank/DDBJ whole genome shotgun (WGS) entry which is preliminary data.</text>
</comment>
<protein>
    <submittedName>
        <fullName evidence="2">Integral membrane protein</fullName>
    </submittedName>
</protein>
<feature type="transmembrane region" description="Helical" evidence="1">
    <location>
        <begin position="221"/>
        <end position="244"/>
    </location>
</feature>
<evidence type="ECO:0000313" key="3">
    <source>
        <dbReference type="Proteomes" id="UP000051783"/>
    </source>
</evidence>
<evidence type="ECO:0000313" key="2">
    <source>
        <dbReference type="EMBL" id="KRO14936.1"/>
    </source>
</evidence>
<reference evidence="2 3" key="1">
    <citation type="journal article" date="2015" name="Genome Announc.">
        <title>Expanding the biotechnology potential of lactobacilli through comparative genomics of 213 strains and associated genera.</title>
        <authorList>
            <person name="Sun Z."/>
            <person name="Harris H.M."/>
            <person name="McCann A."/>
            <person name="Guo C."/>
            <person name="Argimon S."/>
            <person name="Zhang W."/>
            <person name="Yang X."/>
            <person name="Jeffery I.B."/>
            <person name="Cooney J.C."/>
            <person name="Kagawa T.F."/>
            <person name="Liu W."/>
            <person name="Song Y."/>
            <person name="Salvetti E."/>
            <person name="Wrobel A."/>
            <person name="Rasinkangas P."/>
            <person name="Parkhill J."/>
            <person name="Rea M.C."/>
            <person name="O'Sullivan O."/>
            <person name="Ritari J."/>
            <person name="Douillard F.P."/>
            <person name="Paul Ross R."/>
            <person name="Yang R."/>
            <person name="Briner A.E."/>
            <person name="Felis G.E."/>
            <person name="de Vos W.M."/>
            <person name="Barrangou R."/>
            <person name="Klaenhammer T.R."/>
            <person name="Caufield P.W."/>
            <person name="Cui Y."/>
            <person name="Zhang H."/>
            <person name="O'Toole P.W."/>
        </authorList>
    </citation>
    <scope>NUCLEOTIDE SEQUENCE [LARGE SCALE GENOMIC DNA]</scope>
    <source>
        <strain evidence="2 3">LMG 26013</strain>
    </source>
</reference>
<organism evidence="2 3">
    <name type="scientific">Lactiplantibacillus xiangfangensis</name>
    <dbReference type="NCBI Taxonomy" id="942150"/>
    <lineage>
        <taxon>Bacteria</taxon>
        <taxon>Bacillati</taxon>
        <taxon>Bacillota</taxon>
        <taxon>Bacilli</taxon>
        <taxon>Lactobacillales</taxon>
        <taxon>Lactobacillaceae</taxon>
        <taxon>Lactiplantibacillus</taxon>
    </lineage>
</organism>
<dbReference type="EMBL" id="JQCL01000001">
    <property type="protein sequence ID" value="KRO14936.1"/>
    <property type="molecule type" value="Genomic_DNA"/>
</dbReference>